<evidence type="ECO:0000256" key="2">
    <source>
        <dbReference type="SAM" id="Phobius"/>
    </source>
</evidence>
<organism evidence="4 5">
    <name type="scientific">Jaapia argillacea MUCL 33604</name>
    <dbReference type="NCBI Taxonomy" id="933084"/>
    <lineage>
        <taxon>Eukaryota</taxon>
        <taxon>Fungi</taxon>
        <taxon>Dikarya</taxon>
        <taxon>Basidiomycota</taxon>
        <taxon>Agaricomycotina</taxon>
        <taxon>Agaricomycetes</taxon>
        <taxon>Agaricomycetidae</taxon>
        <taxon>Jaapiales</taxon>
        <taxon>Jaapiaceae</taxon>
        <taxon>Jaapia</taxon>
    </lineage>
</organism>
<evidence type="ECO:0000256" key="1">
    <source>
        <dbReference type="SAM" id="MobiDB-lite"/>
    </source>
</evidence>
<feature type="compositionally biased region" description="Low complexity" evidence="1">
    <location>
        <begin position="308"/>
        <end position="321"/>
    </location>
</feature>
<name>A0A067Q6J0_9AGAM</name>
<sequence>MATLAIAQLVLLFFIFFPQVVLCKFNTVSFSAIEQCGSFNVSFNGGTLPALPLTLTIVPFNSSPIFVPIPRDAWNEKSQSGAVVTQLPLPAGSSFVASLDDATGKATGLVSDIIIIGTSSNSSCLGSQTAAPEAPLFAVETPLSQCEPFAVSFNTSVITRTPFVRAFIPKGFSFLVNVTGDPSMGLASYTMSAPQGSQVAFLITDGLGHQETTAVMSVSGNSTSSDACINFSDALASTQVTSTTQKSGLSQGAIVAIGISSGSVVGGIAILMALYLYRDRRKRYNKRLAGLEAAAGRASPQLKQLMLSTSLPPSPASTDSPKSLSRTKLTKAPSPTSRYLNPPYVNSYEPKSPEFIQYPHQEHNPPLTWMPLNPNTTAIYGNHWPPLPAGSTGSLAREPSVMSGRTYEERRPSVQTLRSLDIEKILDAAQRNQESDSVTLQSQAYSLSQGHGAVPVSTLLRWSLPLPLPRSLVRREQW</sequence>
<evidence type="ECO:0000313" key="5">
    <source>
        <dbReference type="Proteomes" id="UP000027265"/>
    </source>
</evidence>
<feature type="transmembrane region" description="Helical" evidence="2">
    <location>
        <begin position="253"/>
        <end position="277"/>
    </location>
</feature>
<dbReference type="AlphaFoldDB" id="A0A067Q6J0"/>
<reference evidence="5" key="1">
    <citation type="journal article" date="2014" name="Proc. Natl. Acad. Sci. U.S.A.">
        <title>Extensive sampling of basidiomycete genomes demonstrates inadequacy of the white-rot/brown-rot paradigm for wood decay fungi.</title>
        <authorList>
            <person name="Riley R."/>
            <person name="Salamov A.A."/>
            <person name="Brown D.W."/>
            <person name="Nagy L.G."/>
            <person name="Floudas D."/>
            <person name="Held B.W."/>
            <person name="Levasseur A."/>
            <person name="Lombard V."/>
            <person name="Morin E."/>
            <person name="Otillar R."/>
            <person name="Lindquist E.A."/>
            <person name="Sun H."/>
            <person name="LaButti K.M."/>
            <person name="Schmutz J."/>
            <person name="Jabbour D."/>
            <person name="Luo H."/>
            <person name="Baker S.E."/>
            <person name="Pisabarro A.G."/>
            <person name="Walton J.D."/>
            <person name="Blanchette R.A."/>
            <person name="Henrissat B."/>
            <person name="Martin F."/>
            <person name="Cullen D."/>
            <person name="Hibbett D.S."/>
            <person name="Grigoriev I.V."/>
        </authorList>
    </citation>
    <scope>NUCLEOTIDE SEQUENCE [LARGE SCALE GENOMIC DNA]</scope>
    <source>
        <strain evidence="5">MUCL 33604</strain>
    </source>
</reference>
<accession>A0A067Q6J0</accession>
<keyword evidence="3" id="KW-0732">Signal</keyword>
<feature type="region of interest" description="Disordered" evidence="1">
    <location>
        <begin position="308"/>
        <end position="343"/>
    </location>
</feature>
<dbReference type="OrthoDB" id="3266941at2759"/>
<protein>
    <recommendedName>
        <fullName evidence="6">Dystroglycan-type cadherin-like domain-containing protein</fullName>
    </recommendedName>
</protein>
<gene>
    <name evidence="4" type="ORF">JAAARDRAFT_467733</name>
</gene>
<proteinExistence type="predicted"/>
<dbReference type="Proteomes" id="UP000027265">
    <property type="component" value="Unassembled WGS sequence"/>
</dbReference>
<keyword evidence="5" id="KW-1185">Reference proteome</keyword>
<feature type="chain" id="PRO_5005406848" description="Dystroglycan-type cadherin-like domain-containing protein" evidence="3">
    <location>
        <begin position="24"/>
        <end position="478"/>
    </location>
</feature>
<dbReference type="HOGENOM" id="CLU_035742_0_0_1"/>
<evidence type="ECO:0000313" key="4">
    <source>
        <dbReference type="EMBL" id="KDQ62668.1"/>
    </source>
</evidence>
<evidence type="ECO:0008006" key="6">
    <source>
        <dbReference type="Google" id="ProtNLM"/>
    </source>
</evidence>
<dbReference type="InParanoid" id="A0A067Q6J0"/>
<dbReference type="EMBL" id="KL197711">
    <property type="protein sequence ID" value="KDQ62668.1"/>
    <property type="molecule type" value="Genomic_DNA"/>
</dbReference>
<feature type="signal peptide" evidence="3">
    <location>
        <begin position="1"/>
        <end position="23"/>
    </location>
</feature>
<keyword evidence="2" id="KW-0472">Membrane</keyword>
<keyword evidence="2" id="KW-1133">Transmembrane helix</keyword>
<feature type="compositionally biased region" description="Polar residues" evidence="1">
    <location>
        <begin position="322"/>
        <end position="339"/>
    </location>
</feature>
<keyword evidence="2" id="KW-0812">Transmembrane</keyword>
<evidence type="ECO:0000256" key="3">
    <source>
        <dbReference type="SAM" id="SignalP"/>
    </source>
</evidence>